<proteinExistence type="predicted"/>
<feature type="region of interest" description="Disordered" evidence="1">
    <location>
        <begin position="51"/>
        <end position="85"/>
    </location>
</feature>
<feature type="compositionally biased region" description="Low complexity" evidence="1">
    <location>
        <begin position="61"/>
        <end position="74"/>
    </location>
</feature>
<sequence>MPDIFVPPAVAESFIAYMNAQRGTLPPAFSELSSRLSAALATPTLGPVGHNFSQPLPSWQTRSGSSATSASSTRPYVPPPQRLGALRRMHSLPPEDTRRLEPDFLAAVQRRVLPALPIQRTPASSDRLPSPQSSPLLPPVSSPNVPRSPLGSSPTLKGDNTLPFHTRFLSPLRLDSETPVQSPSSSALGKRAAAHLDSDSDEDENEEEDTQCGRQSLTGLKIRLPARAAVQAVGRTARDDGDCPRRGKASRTGSNRDIGNMPCNQPDCGTCVSGKKNNKQSGQRKRRRKEKVPWRLDPDGGPAITEDAGRLLSKLLAVFGRAHRQDLEEVLAGLQGGLTMTDSHDMASVVARIKQQTNEIRVREVHLMLSLIQLALNVDSLRADAKLKHLRRVTGKDLAQKYAPGTHENTFAEWVNHGKKLLLLCAGGPRHGSHPHTKSTKDVFSQSTGGVHGQAAAPASLPDNEIDELEDGFTNSSTPVIFFGG</sequence>
<feature type="compositionally biased region" description="Basic and acidic residues" evidence="1">
    <location>
        <begin position="236"/>
        <end position="245"/>
    </location>
</feature>
<evidence type="ECO:0000313" key="2">
    <source>
        <dbReference type="EMBL" id="KAJ7211376.1"/>
    </source>
</evidence>
<feature type="region of interest" description="Disordered" evidence="1">
    <location>
        <begin position="117"/>
        <end position="218"/>
    </location>
</feature>
<feature type="compositionally biased region" description="Polar residues" evidence="1">
    <location>
        <begin position="51"/>
        <end position="60"/>
    </location>
</feature>
<dbReference type="EMBL" id="JARJCW010000026">
    <property type="protein sequence ID" value="KAJ7211376.1"/>
    <property type="molecule type" value="Genomic_DNA"/>
</dbReference>
<feature type="compositionally biased region" description="Basic residues" evidence="1">
    <location>
        <begin position="276"/>
        <end position="290"/>
    </location>
</feature>
<feature type="region of interest" description="Disordered" evidence="1">
    <location>
        <begin position="232"/>
        <end position="301"/>
    </location>
</feature>
<reference evidence="2" key="1">
    <citation type="submission" date="2023-03" db="EMBL/GenBank/DDBJ databases">
        <title>Massive genome expansion in bonnet fungi (Mycena s.s.) driven by repeated elements and novel gene families across ecological guilds.</title>
        <authorList>
            <consortium name="Lawrence Berkeley National Laboratory"/>
            <person name="Harder C.B."/>
            <person name="Miyauchi S."/>
            <person name="Viragh M."/>
            <person name="Kuo A."/>
            <person name="Thoen E."/>
            <person name="Andreopoulos B."/>
            <person name="Lu D."/>
            <person name="Skrede I."/>
            <person name="Drula E."/>
            <person name="Henrissat B."/>
            <person name="Morin E."/>
            <person name="Kohler A."/>
            <person name="Barry K."/>
            <person name="LaButti K."/>
            <person name="Morin E."/>
            <person name="Salamov A."/>
            <person name="Lipzen A."/>
            <person name="Mereny Z."/>
            <person name="Hegedus B."/>
            <person name="Baldrian P."/>
            <person name="Stursova M."/>
            <person name="Weitz H."/>
            <person name="Taylor A."/>
            <person name="Grigoriev I.V."/>
            <person name="Nagy L.G."/>
            <person name="Martin F."/>
            <person name="Kauserud H."/>
        </authorList>
    </citation>
    <scope>NUCLEOTIDE SEQUENCE</scope>
    <source>
        <strain evidence="2">9144</strain>
    </source>
</reference>
<feature type="compositionally biased region" description="Low complexity" evidence="1">
    <location>
        <begin position="124"/>
        <end position="135"/>
    </location>
</feature>
<comment type="caution">
    <text evidence="2">The sequence shown here is derived from an EMBL/GenBank/DDBJ whole genome shotgun (WGS) entry which is preliminary data.</text>
</comment>
<accession>A0AAD6YG08</accession>
<evidence type="ECO:0000313" key="3">
    <source>
        <dbReference type="Proteomes" id="UP001219525"/>
    </source>
</evidence>
<evidence type="ECO:0000256" key="1">
    <source>
        <dbReference type="SAM" id="MobiDB-lite"/>
    </source>
</evidence>
<name>A0AAD6YG08_9AGAR</name>
<feature type="compositionally biased region" description="Polar residues" evidence="1">
    <location>
        <begin position="178"/>
        <end position="187"/>
    </location>
</feature>
<dbReference type="AlphaFoldDB" id="A0AAD6YG08"/>
<protein>
    <submittedName>
        <fullName evidence="2">Uncharacterized protein</fullName>
    </submittedName>
</protein>
<feature type="compositionally biased region" description="Acidic residues" evidence="1">
    <location>
        <begin position="199"/>
        <end position="210"/>
    </location>
</feature>
<feature type="region of interest" description="Disordered" evidence="1">
    <location>
        <begin position="429"/>
        <end position="458"/>
    </location>
</feature>
<keyword evidence="3" id="KW-1185">Reference proteome</keyword>
<gene>
    <name evidence="2" type="ORF">GGX14DRAFT_565248</name>
</gene>
<organism evidence="2 3">
    <name type="scientific">Mycena pura</name>
    <dbReference type="NCBI Taxonomy" id="153505"/>
    <lineage>
        <taxon>Eukaryota</taxon>
        <taxon>Fungi</taxon>
        <taxon>Dikarya</taxon>
        <taxon>Basidiomycota</taxon>
        <taxon>Agaricomycotina</taxon>
        <taxon>Agaricomycetes</taxon>
        <taxon>Agaricomycetidae</taxon>
        <taxon>Agaricales</taxon>
        <taxon>Marasmiineae</taxon>
        <taxon>Mycenaceae</taxon>
        <taxon>Mycena</taxon>
    </lineage>
</organism>
<dbReference type="Proteomes" id="UP001219525">
    <property type="component" value="Unassembled WGS sequence"/>
</dbReference>